<dbReference type="AlphaFoldDB" id="A0A377LQS5"/>
<dbReference type="GO" id="GO:0003677">
    <property type="term" value="F:DNA binding"/>
    <property type="evidence" value="ECO:0007669"/>
    <property type="project" value="UniProtKB-KW"/>
</dbReference>
<dbReference type="Pfam" id="PF00270">
    <property type="entry name" value="DEAD"/>
    <property type="match status" value="1"/>
</dbReference>
<dbReference type="InterPro" id="IPR014001">
    <property type="entry name" value="Helicase_ATP-bd"/>
</dbReference>
<comment type="similarity">
    <text evidence="1">Belongs to the helicase family. RecQ subfamily.</text>
</comment>
<sequence>MKFLSQALKIAPVSFLAYGVNVAQAEVLNQESLAKQVLHETFGYQQFRPGQETIIETVLEGRDCLVVMPTGGGKSLCYQVPALVLNGLTVVVSPLISLMKDQVDQLLANAWRRPVLTPRKPASSSKR</sequence>
<organism evidence="8 9">
    <name type="scientific">Enterobacter cloacae</name>
    <dbReference type="NCBI Taxonomy" id="550"/>
    <lineage>
        <taxon>Bacteria</taxon>
        <taxon>Pseudomonadati</taxon>
        <taxon>Pseudomonadota</taxon>
        <taxon>Gammaproteobacteria</taxon>
        <taxon>Enterobacterales</taxon>
        <taxon>Enterobacteriaceae</taxon>
        <taxon>Enterobacter</taxon>
        <taxon>Enterobacter cloacae complex</taxon>
    </lineage>
</organism>
<dbReference type="Gene3D" id="3.40.50.300">
    <property type="entry name" value="P-loop containing nucleotide triphosphate hydrolases"/>
    <property type="match status" value="1"/>
</dbReference>
<feature type="domain" description="Helicase ATP-binding" evidence="7">
    <location>
        <begin position="55"/>
        <end position="127"/>
    </location>
</feature>
<feature type="signal peptide" evidence="6">
    <location>
        <begin position="1"/>
        <end position="25"/>
    </location>
</feature>
<dbReference type="GO" id="GO:0043138">
    <property type="term" value="F:3'-5' DNA helicase activity"/>
    <property type="evidence" value="ECO:0007669"/>
    <property type="project" value="UniProtKB-EC"/>
</dbReference>
<keyword evidence="8" id="KW-0067">ATP-binding</keyword>
<keyword evidence="3" id="KW-0413">Isomerase</keyword>
<dbReference type="GO" id="GO:0006281">
    <property type="term" value="P:DNA repair"/>
    <property type="evidence" value="ECO:0007669"/>
    <property type="project" value="TreeGrafter"/>
</dbReference>
<dbReference type="GO" id="GO:0016787">
    <property type="term" value="F:hydrolase activity"/>
    <property type="evidence" value="ECO:0007669"/>
    <property type="project" value="UniProtKB-KW"/>
</dbReference>
<dbReference type="GO" id="GO:0009378">
    <property type="term" value="F:four-way junction helicase activity"/>
    <property type="evidence" value="ECO:0007669"/>
    <property type="project" value="TreeGrafter"/>
</dbReference>
<keyword evidence="8" id="KW-0547">Nucleotide-binding</keyword>
<feature type="chain" id="PRO_5016764179" description="DNA 3'-5' helicase" evidence="6">
    <location>
        <begin position="26"/>
        <end position="127"/>
    </location>
</feature>
<proteinExistence type="inferred from homology"/>
<dbReference type="PANTHER" id="PTHR13710">
    <property type="entry name" value="DNA HELICASE RECQ FAMILY MEMBER"/>
    <property type="match status" value="1"/>
</dbReference>
<keyword evidence="8" id="KW-0378">Hydrolase</keyword>
<dbReference type="GO" id="GO:0043590">
    <property type="term" value="C:bacterial nucleoid"/>
    <property type="evidence" value="ECO:0007669"/>
    <property type="project" value="TreeGrafter"/>
</dbReference>
<dbReference type="InterPro" id="IPR011545">
    <property type="entry name" value="DEAD/DEAH_box_helicase_dom"/>
</dbReference>
<evidence type="ECO:0000313" key="9">
    <source>
        <dbReference type="Proteomes" id="UP000255106"/>
    </source>
</evidence>
<evidence type="ECO:0000259" key="7">
    <source>
        <dbReference type="PROSITE" id="PS51192"/>
    </source>
</evidence>
<keyword evidence="2" id="KW-0238">DNA-binding</keyword>
<evidence type="ECO:0000313" key="8">
    <source>
        <dbReference type="EMBL" id="STQ08432.1"/>
    </source>
</evidence>
<accession>A0A377LQS5</accession>
<dbReference type="GO" id="GO:0005524">
    <property type="term" value="F:ATP binding"/>
    <property type="evidence" value="ECO:0007669"/>
    <property type="project" value="InterPro"/>
</dbReference>
<keyword evidence="6" id="KW-0732">Signal</keyword>
<dbReference type="Proteomes" id="UP000255106">
    <property type="component" value="Unassembled WGS sequence"/>
</dbReference>
<keyword evidence="8" id="KW-0347">Helicase</keyword>
<dbReference type="GO" id="GO:0006310">
    <property type="term" value="P:DNA recombination"/>
    <property type="evidence" value="ECO:0007669"/>
    <property type="project" value="TreeGrafter"/>
</dbReference>
<protein>
    <recommendedName>
        <fullName evidence="5">DNA 3'-5' helicase</fullName>
        <ecNumber evidence="5">5.6.2.4</ecNumber>
    </recommendedName>
</protein>
<dbReference type="PANTHER" id="PTHR13710:SF105">
    <property type="entry name" value="ATP-DEPENDENT DNA HELICASE Q1"/>
    <property type="match status" value="1"/>
</dbReference>
<evidence type="ECO:0000256" key="1">
    <source>
        <dbReference type="ARBA" id="ARBA00005446"/>
    </source>
</evidence>
<dbReference type="EC" id="5.6.2.4" evidence="5"/>
<evidence type="ECO:0000256" key="5">
    <source>
        <dbReference type="ARBA" id="ARBA00034808"/>
    </source>
</evidence>
<name>A0A377LQS5_ENTCL</name>
<dbReference type="GO" id="GO:0005737">
    <property type="term" value="C:cytoplasm"/>
    <property type="evidence" value="ECO:0007669"/>
    <property type="project" value="TreeGrafter"/>
</dbReference>
<gene>
    <name evidence="8" type="primary">recQ_1</name>
    <name evidence="8" type="ORF">NCTC10005_01110</name>
</gene>
<evidence type="ECO:0000256" key="3">
    <source>
        <dbReference type="ARBA" id="ARBA00023235"/>
    </source>
</evidence>
<dbReference type="GO" id="GO:0030894">
    <property type="term" value="C:replisome"/>
    <property type="evidence" value="ECO:0007669"/>
    <property type="project" value="TreeGrafter"/>
</dbReference>
<reference evidence="8 9" key="1">
    <citation type="submission" date="2018-06" db="EMBL/GenBank/DDBJ databases">
        <authorList>
            <consortium name="Pathogen Informatics"/>
            <person name="Doyle S."/>
        </authorList>
    </citation>
    <scope>NUCLEOTIDE SEQUENCE [LARGE SCALE GENOMIC DNA]</scope>
    <source>
        <strain evidence="8 9">NCTC10005</strain>
    </source>
</reference>
<dbReference type="SUPFAM" id="SSF52540">
    <property type="entry name" value="P-loop containing nucleoside triphosphate hydrolases"/>
    <property type="match status" value="1"/>
</dbReference>
<evidence type="ECO:0000256" key="4">
    <source>
        <dbReference type="ARBA" id="ARBA00034617"/>
    </source>
</evidence>
<dbReference type="PROSITE" id="PS51192">
    <property type="entry name" value="HELICASE_ATP_BIND_1"/>
    <property type="match status" value="1"/>
</dbReference>
<dbReference type="InterPro" id="IPR027417">
    <property type="entry name" value="P-loop_NTPase"/>
</dbReference>
<comment type="catalytic activity">
    <reaction evidence="4">
        <text>Couples ATP hydrolysis with the unwinding of duplex DNA by translocating in the 3'-5' direction.</text>
        <dbReference type="EC" id="5.6.2.4"/>
    </reaction>
</comment>
<evidence type="ECO:0000256" key="6">
    <source>
        <dbReference type="SAM" id="SignalP"/>
    </source>
</evidence>
<evidence type="ECO:0000256" key="2">
    <source>
        <dbReference type="ARBA" id="ARBA00023125"/>
    </source>
</evidence>
<dbReference type="EMBL" id="UGJB01000004">
    <property type="protein sequence ID" value="STQ08432.1"/>
    <property type="molecule type" value="Genomic_DNA"/>
</dbReference>